<name>A0A8S3RQA3_MYTED</name>
<comment type="caution">
    <text evidence="2">The sequence shown here is derived from an EMBL/GenBank/DDBJ whole genome shotgun (WGS) entry which is preliminary data.</text>
</comment>
<proteinExistence type="predicted"/>
<organism evidence="2 3">
    <name type="scientific">Mytilus edulis</name>
    <name type="common">Blue mussel</name>
    <dbReference type="NCBI Taxonomy" id="6550"/>
    <lineage>
        <taxon>Eukaryota</taxon>
        <taxon>Metazoa</taxon>
        <taxon>Spiralia</taxon>
        <taxon>Lophotrochozoa</taxon>
        <taxon>Mollusca</taxon>
        <taxon>Bivalvia</taxon>
        <taxon>Autobranchia</taxon>
        <taxon>Pteriomorphia</taxon>
        <taxon>Mytilida</taxon>
        <taxon>Mytiloidea</taxon>
        <taxon>Mytilidae</taxon>
        <taxon>Mytilinae</taxon>
        <taxon>Mytilus</taxon>
    </lineage>
</organism>
<evidence type="ECO:0000313" key="3">
    <source>
        <dbReference type="Proteomes" id="UP000683360"/>
    </source>
</evidence>
<dbReference type="Proteomes" id="UP000683360">
    <property type="component" value="Unassembled WGS sequence"/>
</dbReference>
<dbReference type="EMBL" id="CAJPWZ010001239">
    <property type="protein sequence ID" value="CAG2210554.1"/>
    <property type="molecule type" value="Genomic_DNA"/>
</dbReference>
<dbReference type="OrthoDB" id="10409047at2759"/>
<evidence type="ECO:0000259" key="1">
    <source>
        <dbReference type="Pfam" id="PF00643"/>
    </source>
</evidence>
<dbReference type="InterPro" id="IPR000315">
    <property type="entry name" value="Znf_B-box"/>
</dbReference>
<gene>
    <name evidence="2" type="ORF">MEDL_24667</name>
</gene>
<sequence>MCNTCNVLVCTSCVAGKHNKHEFSKLVDAIAQLRGENEKQIYDKINEANQNITEIEDSLTSFDNDVESVIQAVTDQSNMIKCMVDKGVAQMIALVNSQSTKEKDKIMKSLSAAKSVLVAGQNIDRKRLDLDKTRPDETMVQKVNKMKEKIIKLHIDPLPEFPKISFNSKAVTEDDISKLIGSHTLR</sequence>
<accession>A0A8S3RQA3</accession>
<evidence type="ECO:0000313" key="2">
    <source>
        <dbReference type="EMBL" id="CAG2210554.1"/>
    </source>
</evidence>
<dbReference type="AlphaFoldDB" id="A0A8S3RQA3"/>
<dbReference type="Pfam" id="PF00643">
    <property type="entry name" value="zf-B_box"/>
    <property type="match status" value="1"/>
</dbReference>
<feature type="domain" description="B box-type" evidence="1">
    <location>
        <begin position="2"/>
        <end position="25"/>
    </location>
</feature>
<dbReference type="SUPFAM" id="SSF57845">
    <property type="entry name" value="B-box zinc-binding domain"/>
    <property type="match status" value="1"/>
</dbReference>
<dbReference type="GO" id="GO:0008270">
    <property type="term" value="F:zinc ion binding"/>
    <property type="evidence" value="ECO:0007669"/>
    <property type="project" value="InterPro"/>
</dbReference>
<keyword evidence="3" id="KW-1185">Reference proteome</keyword>
<reference evidence="2" key="1">
    <citation type="submission" date="2021-03" db="EMBL/GenBank/DDBJ databases">
        <authorList>
            <person name="Bekaert M."/>
        </authorList>
    </citation>
    <scope>NUCLEOTIDE SEQUENCE</scope>
</reference>
<dbReference type="Gene3D" id="3.30.160.60">
    <property type="entry name" value="Classic Zinc Finger"/>
    <property type="match status" value="1"/>
</dbReference>
<protein>
    <recommendedName>
        <fullName evidence="1">B box-type domain-containing protein</fullName>
    </recommendedName>
</protein>